<evidence type="ECO:0000313" key="2">
    <source>
        <dbReference type="Proteomes" id="UP000585363"/>
    </source>
</evidence>
<reference evidence="1 2" key="1">
    <citation type="submission" date="2020-01" db="EMBL/GenBank/DDBJ databases">
        <authorList>
            <person name="Lee S.D."/>
        </authorList>
    </citation>
    <scope>NUCLEOTIDE SEQUENCE [LARGE SCALE GENOMIC DNA]</scope>
    <source>
        <strain evidence="1 2">SAP-1</strain>
    </source>
</reference>
<dbReference type="EMBL" id="JAADJU010000013">
    <property type="protein sequence ID" value="NMP29352.1"/>
    <property type="molecule type" value="Genomic_DNA"/>
</dbReference>
<dbReference type="Pfam" id="PF06923">
    <property type="entry name" value="GutM"/>
    <property type="match status" value="1"/>
</dbReference>
<evidence type="ECO:0000313" key="1">
    <source>
        <dbReference type="EMBL" id="NMP29352.1"/>
    </source>
</evidence>
<dbReference type="AlphaFoldDB" id="A0A848MR71"/>
<gene>
    <name evidence="1" type="ORF">GW590_21100</name>
</gene>
<name>A0A848MR71_9GAMM</name>
<dbReference type="RefSeq" id="WP_169405064.1">
    <property type="nucleotide sequence ID" value="NZ_JAADJU010000013.1"/>
</dbReference>
<dbReference type="InterPro" id="IPR009693">
    <property type="entry name" value="Glucitol_operon_activator"/>
</dbReference>
<proteinExistence type="predicted"/>
<reference evidence="1 2" key="2">
    <citation type="submission" date="2020-06" db="EMBL/GenBank/DDBJ databases">
        <title>Polyphasic characterization of a Rahnella strain isolated from tree sap.</title>
        <authorList>
            <person name="Kim I.S."/>
        </authorList>
    </citation>
    <scope>NUCLEOTIDE SEQUENCE [LARGE SCALE GENOMIC DNA]</scope>
    <source>
        <strain evidence="1 2">SAP-1</strain>
    </source>
</reference>
<accession>A0A848MR71</accession>
<sequence>MDPINAFLLLAGIAWSGQTALGWLQIRRFNRALSGLADHGVVRIGRSSGRFVPRVVMAISVDSQNRVTGNFVMKGLTVFSSPVSEPKLAGLQLAKISPDIIFPHNKALRQALTLAITNKG</sequence>
<protein>
    <submittedName>
        <fullName evidence="1">Transcriptional regulator GutM</fullName>
    </submittedName>
</protein>
<dbReference type="Proteomes" id="UP000585363">
    <property type="component" value="Unassembled WGS sequence"/>
</dbReference>
<organism evidence="1 2">
    <name type="scientific">Rouxiella aceris</name>
    <dbReference type="NCBI Taxonomy" id="2703884"/>
    <lineage>
        <taxon>Bacteria</taxon>
        <taxon>Pseudomonadati</taxon>
        <taxon>Pseudomonadota</taxon>
        <taxon>Gammaproteobacteria</taxon>
        <taxon>Enterobacterales</taxon>
        <taxon>Yersiniaceae</taxon>
        <taxon>Rouxiella</taxon>
    </lineage>
</organism>
<keyword evidence="2" id="KW-1185">Reference proteome</keyword>
<comment type="caution">
    <text evidence="1">The sequence shown here is derived from an EMBL/GenBank/DDBJ whole genome shotgun (WGS) entry which is preliminary data.</text>
</comment>